<gene>
    <name evidence="1" type="ORF">RJJ65_32245</name>
</gene>
<organism evidence="1 2">
    <name type="scientific">Rhizobium hidalgonense</name>
    <dbReference type="NCBI Taxonomy" id="1538159"/>
    <lineage>
        <taxon>Bacteria</taxon>
        <taxon>Pseudomonadati</taxon>
        <taxon>Pseudomonadota</taxon>
        <taxon>Alphaproteobacteria</taxon>
        <taxon>Hyphomicrobiales</taxon>
        <taxon>Rhizobiaceae</taxon>
        <taxon>Rhizobium/Agrobacterium group</taxon>
        <taxon>Rhizobium</taxon>
    </lineage>
</organism>
<reference evidence="1" key="1">
    <citation type="submission" date="2023-04" db="EMBL/GenBank/DDBJ databases">
        <title>Genomic characterization of faba bean (Vicia faba) microsymbionts in Mexican soils.</title>
        <authorList>
            <person name="Rivera Orduna F.N."/>
            <person name="Guevara-Luna J."/>
            <person name="Yan J."/>
            <person name="Arroyo-Herrera I."/>
            <person name="Li Y."/>
            <person name="Vasquez-Murrieta M.S."/>
            <person name="Wang E.T."/>
        </authorList>
    </citation>
    <scope>NUCLEOTIDE SEQUENCE</scope>
    <source>
        <strain evidence="1">CH26</strain>
    </source>
</reference>
<protein>
    <submittedName>
        <fullName evidence="1">Uncharacterized protein</fullName>
    </submittedName>
</protein>
<name>A0AAJ2GWJ4_9HYPH</name>
<accession>A0AAJ2GWJ4</accession>
<dbReference type="Proteomes" id="UP001268610">
    <property type="component" value="Unassembled WGS sequence"/>
</dbReference>
<evidence type="ECO:0000313" key="1">
    <source>
        <dbReference type="EMBL" id="MDR9777230.1"/>
    </source>
</evidence>
<sequence length="65" mass="7565">MGEWIEWKGGECPVQEKDQFEFRYRGGRKVKVQCAGNRYRWDHLGASHDIVAYRITNPDSTPTPP</sequence>
<dbReference type="EMBL" id="JAVLSF010000036">
    <property type="protein sequence ID" value="MDR9777230.1"/>
    <property type="molecule type" value="Genomic_DNA"/>
</dbReference>
<proteinExistence type="predicted"/>
<dbReference type="RefSeq" id="WP_310865790.1">
    <property type="nucleotide sequence ID" value="NZ_JAVLSF010000036.1"/>
</dbReference>
<evidence type="ECO:0000313" key="2">
    <source>
        <dbReference type="Proteomes" id="UP001268610"/>
    </source>
</evidence>
<comment type="caution">
    <text evidence="1">The sequence shown here is derived from an EMBL/GenBank/DDBJ whole genome shotgun (WGS) entry which is preliminary data.</text>
</comment>
<dbReference type="AlphaFoldDB" id="A0AAJ2GWJ4"/>